<evidence type="ECO:0000313" key="1">
    <source>
        <dbReference type="EMBL" id="CAR99351.1"/>
    </source>
</evidence>
<dbReference type="KEGG" id="cbr:CBG_27095"/>
<dbReference type="GeneID" id="68918555"/>
<reference evidence="1 2" key="1">
    <citation type="journal article" date="2003" name="PLoS Biol.">
        <title>The genome sequence of Caenorhabditis briggsae: a platform for comparative genomics.</title>
        <authorList>
            <person name="Stein L.D."/>
            <person name="Bao Z."/>
            <person name="Blasiar D."/>
            <person name="Blumenthal T."/>
            <person name="Brent M.R."/>
            <person name="Chen N."/>
            <person name="Chinwalla A."/>
            <person name="Clarke L."/>
            <person name="Clee C."/>
            <person name="Coghlan A."/>
            <person name="Coulson A."/>
            <person name="D'Eustachio P."/>
            <person name="Fitch D.H."/>
            <person name="Fulton L.A."/>
            <person name="Fulton R.E."/>
            <person name="Griffiths-Jones S."/>
            <person name="Harris T.W."/>
            <person name="Hillier L.W."/>
            <person name="Kamath R."/>
            <person name="Kuwabara P.E."/>
            <person name="Mardis E.R."/>
            <person name="Marra M.A."/>
            <person name="Miner T.L."/>
            <person name="Minx P."/>
            <person name="Mullikin J.C."/>
            <person name="Plumb R.W."/>
            <person name="Rogers J."/>
            <person name="Schein J.E."/>
            <person name="Sohrmann M."/>
            <person name="Spieth J."/>
            <person name="Stajich J.E."/>
            <person name="Wei C."/>
            <person name="Willey D."/>
            <person name="Wilson R.K."/>
            <person name="Durbin R."/>
            <person name="Waterston R.H."/>
        </authorList>
    </citation>
    <scope>NUCLEOTIDE SEQUENCE [LARGE SCALE GENOMIC DNA]</scope>
    <source>
        <strain evidence="1 2">AF16</strain>
    </source>
</reference>
<keyword evidence="2" id="KW-1185">Reference proteome</keyword>
<dbReference type="Proteomes" id="UP000008549">
    <property type="component" value="Unassembled WGS sequence"/>
</dbReference>
<dbReference type="AlphaFoldDB" id="B6IHH1"/>
<name>B6IHH1_CAEBR</name>
<dbReference type="InParanoid" id="B6IHH1"/>
<protein>
    <submittedName>
        <fullName evidence="1">Protein CBG27095</fullName>
    </submittedName>
</protein>
<dbReference type="HOGENOM" id="CLU_2624230_0_0_1"/>
<sequence>MDSKVCVQRQSVCGSLEPTLFTRTQPLIVSYLCFEGKRGGAWFQILRGARRTFVSVRNNSRWRKRKAKSVQERKRGGV</sequence>
<accession>B6IHH1</accession>
<evidence type="ECO:0000313" key="2">
    <source>
        <dbReference type="Proteomes" id="UP000008549"/>
    </source>
</evidence>
<organism evidence="1 2">
    <name type="scientific">Caenorhabditis briggsae</name>
    <dbReference type="NCBI Taxonomy" id="6238"/>
    <lineage>
        <taxon>Eukaryota</taxon>
        <taxon>Metazoa</taxon>
        <taxon>Ecdysozoa</taxon>
        <taxon>Nematoda</taxon>
        <taxon>Chromadorea</taxon>
        <taxon>Rhabditida</taxon>
        <taxon>Rhabditina</taxon>
        <taxon>Rhabditomorpha</taxon>
        <taxon>Rhabditoidea</taxon>
        <taxon>Rhabditidae</taxon>
        <taxon>Peloderinae</taxon>
        <taxon>Caenorhabditis</taxon>
    </lineage>
</organism>
<proteinExistence type="predicted"/>
<reference evidence="1 2" key="2">
    <citation type="journal article" date="2011" name="PLoS Genet.">
        <title>Caenorhabditis briggsae recombinant inbred line genotypes reveal inter-strain incompatibility and the evolution of recombination.</title>
        <authorList>
            <person name="Ross J.A."/>
            <person name="Koboldt D.C."/>
            <person name="Staisch J.E."/>
            <person name="Chamberlin H.M."/>
            <person name="Gupta B.P."/>
            <person name="Miller R.D."/>
            <person name="Baird S.E."/>
            <person name="Haag E.S."/>
        </authorList>
    </citation>
    <scope>NUCLEOTIDE SEQUENCE [LARGE SCALE GENOMIC DNA]</scope>
    <source>
        <strain evidence="1 2">AF16</strain>
    </source>
</reference>
<dbReference type="RefSeq" id="XP_045098914.1">
    <property type="nucleotide sequence ID" value="XM_045237682.1"/>
</dbReference>
<dbReference type="EMBL" id="HE600954">
    <property type="protein sequence ID" value="CAR99351.1"/>
    <property type="molecule type" value="Genomic_DNA"/>
</dbReference>
<gene>
    <name evidence="1" type="ORF">CBG27095</name>
    <name evidence="1" type="ORF">CBG_27095</name>
</gene>
<dbReference type="CTD" id="68918555"/>